<sequence length="203" mass="20671">MHIAEGVLSAPILISGGMLAVGGCALGLKKLDESRLMPAALLSAAFFTGSLLHVPIGPATSAHLLLNGLTGVLMGWVAFPVIAVALLLQALLFQFGGITVLGVNTWNMAMPAVIVGIAARPWLKRAGCLRLTAAFLGGALGVLGAALLTALSLAFTDEGFATAAKLLFIAHLPIAVVEGLVTVSVVSFLAKVRPEMLAARPGS</sequence>
<dbReference type="NCBIfam" id="NF004905">
    <property type="entry name" value="PRK06265.1-5"/>
    <property type="match status" value="1"/>
</dbReference>
<accession>A0A2L1GQ79</accession>
<keyword evidence="2" id="KW-0813">Transport</keyword>
<evidence type="ECO:0000256" key="1">
    <source>
        <dbReference type="ARBA" id="ARBA00004651"/>
    </source>
</evidence>
<evidence type="ECO:0000256" key="5">
    <source>
        <dbReference type="ARBA" id="ARBA00022989"/>
    </source>
</evidence>
<evidence type="ECO:0000313" key="9">
    <source>
        <dbReference type="Proteomes" id="UP000239867"/>
    </source>
</evidence>
<dbReference type="Gene3D" id="1.10.1760.20">
    <property type="match status" value="1"/>
</dbReference>
<evidence type="ECO:0000256" key="6">
    <source>
        <dbReference type="ARBA" id="ARBA00023136"/>
    </source>
</evidence>
<protein>
    <submittedName>
        <fullName evidence="8">Cobalamin biosynthesis protein CbiM</fullName>
    </submittedName>
</protein>
<dbReference type="EMBL" id="CP021255">
    <property type="protein sequence ID" value="AVD71831.1"/>
    <property type="molecule type" value="Genomic_DNA"/>
</dbReference>
<feature type="transmembrane region" description="Helical" evidence="7">
    <location>
        <begin position="167"/>
        <end position="190"/>
    </location>
</feature>
<dbReference type="AlphaFoldDB" id="A0A2L1GQ79"/>
<dbReference type="GO" id="GO:0000041">
    <property type="term" value="P:transition metal ion transport"/>
    <property type="evidence" value="ECO:0007669"/>
    <property type="project" value="InterPro"/>
</dbReference>
<evidence type="ECO:0000256" key="2">
    <source>
        <dbReference type="ARBA" id="ARBA00022448"/>
    </source>
</evidence>
<name>A0A2L1GQ79_9BACT</name>
<reference evidence="8 9" key="1">
    <citation type="journal article" date="2018" name="MBio">
        <title>Insights into the evolution of host association through the isolation and characterization of a novel human periodontal pathobiont, Desulfobulbus oralis.</title>
        <authorList>
            <person name="Cross K.L."/>
            <person name="Chirania P."/>
            <person name="Xiong W."/>
            <person name="Beall C.J."/>
            <person name="Elkins J.G."/>
            <person name="Giannone R.J."/>
            <person name="Griffen A.L."/>
            <person name="Guss A.M."/>
            <person name="Hettich R.L."/>
            <person name="Joshi S.S."/>
            <person name="Mokrzan E.M."/>
            <person name="Martin R.K."/>
            <person name="Zhulin I.B."/>
            <person name="Leys E.J."/>
            <person name="Podar M."/>
        </authorList>
    </citation>
    <scope>NUCLEOTIDE SEQUENCE [LARGE SCALE GENOMIC DNA]</scope>
    <source>
        <strain evidence="8 9">ORNL</strain>
    </source>
</reference>
<evidence type="ECO:0000313" key="8">
    <source>
        <dbReference type="EMBL" id="AVD71831.1"/>
    </source>
</evidence>
<evidence type="ECO:0000256" key="4">
    <source>
        <dbReference type="ARBA" id="ARBA00022692"/>
    </source>
</evidence>
<feature type="transmembrane region" description="Helical" evidence="7">
    <location>
        <begin position="7"/>
        <end position="28"/>
    </location>
</feature>
<dbReference type="KEGG" id="deo:CAY53_10430"/>
<dbReference type="InterPro" id="IPR002751">
    <property type="entry name" value="CbiM/NikMN"/>
</dbReference>
<dbReference type="OrthoDB" id="9792317at2"/>
<gene>
    <name evidence="8" type="ORF">CAY53_10430</name>
</gene>
<keyword evidence="6 7" id="KW-0472">Membrane</keyword>
<feature type="transmembrane region" description="Helical" evidence="7">
    <location>
        <begin position="131"/>
        <end position="155"/>
    </location>
</feature>
<dbReference type="Proteomes" id="UP000239867">
    <property type="component" value="Chromosome"/>
</dbReference>
<keyword evidence="4 7" id="KW-0812">Transmembrane</keyword>
<keyword evidence="9" id="KW-1185">Reference proteome</keyword>
<feature type="transmembrane region" description="Helical" evidence="7">
    <location>
        <begin position="64"/>
        <end position="92"/>
    </location>
</feature>
<comment type="subcellular location">
    <subcellularLocation>
        <location evidence="1">Cell membrane</location>
        <topology evidence="1">Multi-pass membrane protein</topology>
    </subcellularLocation>
</comment>
<feature type="transmembrane region" description="Helical" evidence="7">
    <location>
        <begin position="98"/>
        <end position="119"/>
    </location>
</feature>
<dbReference type="GO" id="GO:0005886">
    <property type="term" value="C:plasma membrane"/>
    <property type="evidence" value="ECO:0007669"/>
    <property type="project" value="UniProtKB-SubCell"/>
</dbReference>
<evidence type="ECO:0000256" key="7">
    <source>
        <dbReference type="SAM" id="Phobius"/>
    </source>
</evidence>
<proteinExistence type="predicted"/>
<dbReference type="RefSeq" id="WP_104937062.1">
    <property type="nucleotide sequence ID" value="NZ_CP021255.1"/>
</dbReference>
<dbReference type="PANTHER" id="PTHR34229">
    <property type="entry name" value="METAL TRANSPORT PROTEIN HI_1621-RELATED"/>
    <property type="match status" value="1"/>
</dbReference>
<dbReference type="PANTHER" id="PTHR34229:SF1">
    <property type="entry name" value="METAL TRANSPORT PROTEIN HI_1621-RELATED"/>
    <property type="match status" value="1"/>
</dbReference>
<keyword evidence="5 7" id="KW-1133">Transmembrane helix</keyword>
<dbReference type="Pfam" id="PF01891">
    <property type="entry name" value="CbiM"/>
    <property type="match status" value="1"/>
</dbReference>
<keyword evidence="3" id="KW-1003">Cell membrane</keyword>
<organism evidence="8 9">
    <name type="scientific">Desulfobulbus oralis</name>
    <dbReference type="NCBI Taxonomy" id="1986146"/>
    <lineage>
        <taxon>Bacteria</taxon>
        <taxon>Pseudomonadati</taxon>
        <taxon>Thermodesulfobacteriota</taxon>
        <taxon>Desulfobulbia</taxon>
        <taxon>Desulfobulbales</taxon>
        <taxon>Desulfobulbaceae</taxon>
        <taxon>Desulfobulbus</taxon>
    </lineage>
</organism>
<feature type="transmembrane region" description="Helical" evidence="7">
    <location>
        <begin position="34"/>
        <end position="52"/>
    </location>
</feature>
<evidence type="ECO:0000256" key="3">
    <source>
        <dbReference type="ARBA" id="ARBA00022475"/>
    </source>
</evidence>